<keyword evidence="4 8" id="KW-0106">Calcium</keyword>
<feature type="chain" id="PRO_5012334186" description="Cadherin domain-containing protein" evidence="9">
    <location>
        <begin position="19"/>
        <end position="1512"/>
    </location>
</feature>
<keyword evidence="7" id="KW-0325">Glycoprotein</keyword>
<evidence type="ECO:0000259" key="10">
    <source>
        <dbReference type="PROSITE" id="PS50268"/>
    </source>
</evidence>
<dbReference type="InterPro" id="IPR020894">
    <property type="entry name" value="Cadherin_CS"/>
</dbReference>
<evidence type="ECO:0000256" key="5">
    <source>
        <dbReference type="ARBA" id="ARBA00022989"/>
    </source>
</evidence>
<keyword evidence="9" id="KW-0732">Signal</keyword>
<dbReference type="Pfam" id="PF00028">
    <property type="entry name" value="Cadherin"/>
    <property type="match status" value="7"/>
</dbReference>
<evidence type="ECO:0000313" key="11">
    <source>
        <dbReference type="EMBL" id="PAA48407.1"/>
    </source>
</evidence>
<accession>A0A267DI41</accession>
<dbReference type="GO" id="GO:0007156">
    <property type="term" value="P:homophilic cell adhesion via plasma membrane adhesion molecules"/>
    <property type="evidence" value="ECO:0007669"/>
    <property type="project" value="InterPro"/>
</dbReference>
<dbReference type="FunFam" id="2.60.40.60:FF:000020">
    <property type="entry name" value="Dachsous cadherin-related 1b"/>
    <property type="match status" value="1"/>
</dbReference>
<feature type="domain" description="Cadherin" evidence="10">
    <location>
        <begin position="1370"/>
        <end position="1474"/>
    </location>
</feature>
<reference evidence="11 12" key="1">
    <citation type="submission" date="2017-06" db="EMBL/GenBank/DDBJ databases">
        <title>A platform for efficient transgenesis in Macrostomum lignano, a flatworm model organism for stem cell research.</title>
        <authorList>
            <person name="Berezikov E."/>
        </authorList>
    </citation>
    <scope>NUCLEOTIDE SEQUENCE [LARGE SCALE GENOMIC DNA]</scope>
    <source>
        <strain evidence="11">DV1</strain>
        <tissue evidence="11">Whole organism</tissue>
    </source>
</reference>
<keyword evidence="3" id="KW-0677">Repeat</keyword>
<feature type="domain" description="Cadherin" evidence="10">
    <location>
        <begin position="1157"/>
        <end position="1255"/>
    </location>
</feature>
<dbReference type="PROSITE" id="PS00232">
    <property type="entry name" value="CADHERIN_1"/>
    <property type="match status" value="3"/>
</dbReference>
<dbReference type="CDD" id="cd11304">
    <property type="entry name" value="Cadherin_repeat"/>
    <property type="match status" value="12"/>
</dbReference>
<evidence type="ECO:0000313" key="12">
    <source>
        <dbReference type="Proteomes" id="UP000215902"/>
    </source>
</evidence>
<keyword evidence="12" id="KW-1185">Reference proteome</keyword>
<dbReference type="InterPro" id="IPR050174">
    <property type="entry name" value="Protocadherin/Cadherin-CA"/>
</dbReference>
<feature type="domain" description="Cadherin" evidence="10">
    <location>
        <begin position="711"/>
        <end position="818"/>
    </location>
</feature>
<feature type="domain" description="Cadherin" evidence="10">
    <location>
        <begin position="477"/>
        <end position="594"/>
    </location>
</feature>
<feature type="domain" description="Cadherin" evidence="10">
    <location>
        <begin position="1259"/>
        <end position="1369"/>
    </location>
</feature>
<dbReference type="OrthoDB" id="9990384at2759"/>
<keyword evidence="2" id="KW-0812">Transmembrane</keyword>
<feature type="domain" description="Cadherin" evidence="10">
    <location>
        <begin position="253"/>
        <end position="359"/>
    </location>
</feature>
<feature type="domain" description="Cadherin" evidence="10">
    <location>
        <begin position="940"/>
        <end position="1039"/>
    </location>
</feature>
<evidence type="ECO:0000256" key="9">
    <source>
        <dbReference type="SAM" id="SignalP"/>
    </source>
</evidence>
<evidence type="ECO:0000256" key="2">
    <source>
        <dbReference type="ARBA" id="ARBA00022692"/>
    </source>
</evidence>
<dbReference type="PANTHER" id="PTHR24028:SF328">
    <property type="entry name" value="CADHERIN-3"/>
    <property type="match status" value="1"/>
</dbReference>
<feature type="non-terminal residue" evidence="11">
    <location>
        <position position="1512"/>
    </location>
</feature>
<evidence type="ECO:0000256" key="6">
    <source>
        <dbReference type="ARBA" id="ARBA00023136"/>
    </source>
</evidence>
<comment type="caution">
    <text evidence="11">The sequence shown here is derived from an EMBL/GenBank/DDBJ whole genome shotgun (WGS) entry which is preliminary data.</text>
</comment>
<dbReference type="Gene3D" id="2.60.40.60">
    <property type="entry name" value="Cadherins"/>
    <property type="match status" value="14"/>
</dbReference>
<feature type="signal peptide" evidence="9">
    <location>
        <begin position="1"/>
        <end position="18"/>
    </location>
</feature>
<feature type="domain" description="Cadherin" evidence="10">
    <location>
        <begin position="1040"/>
        <end position="1156"/>
    </location>
</feature>
<evidence type="ECO:0000256" key="1">
    <source>
        <dbReference type="ARBA" id="ARBA00004167"/>
    </source>
</evidence>
<dbReference type="InterPro" id="IPR015919">
    <property type="entry name" value="Cadherin-like_sf"/>
</dbReference>
<feature type="domain" description="Cadherin" evidence="10">
    <location>
        <begin position="33"/>
        <end position="122"/>
    </location>
</feature>
<comment type="subcellular location">
    <subcellularLocation>
        <location evidence="1">Membrane</location>
        <topology evidence="1">Single-pass membrane protein</topology>
    </subcellularLocation>
</comment>
<proteinExistence type="predicted"/>
<feature type="domain" description="Cadherin" evidence="10">
    <location>
        <begin position="597"/>
        <end position="709"/>
    </location>
</feature>
<feature type="domain" description="Cadherin" evidence="10">
    <location>
        <begin position="360"/>
        <end position="476"/>
    </location>
</feature>
<evidence type="ECO:0000256" key="3">
    <source>
        <dbReference type="ARBA" id="ARBA00022737"/>
    </source>
</evidence>
<dbReference type="SMART" id="SM00112">
    <property type="entry name" value="CA"/>
    <property type="match status" value="13"/>
</dbReference>
<dbReference type="PRINTS" id="PR00205">
    <property type="entry name" value="CADHERIN"/>
</dbReference>
<gene>
    <name evidence="11" type="ORF">BOX15_Mlig010092g3</name>
</gene>
<keyword evidence="5" id="KW-1133">Transmembrane helix</keyword>
<dbReference type="GO" id="GO:0005509">
    <property type="term" value="F:calcium ion binding"/>
    <property type="evidence" value="ECO:0007669"/>
    <property type="project" value="UniProtKB-UniRule"/>
</dbReference>
<name>A0A267DI41_9PLAT</name>
<evidence type="ECO:0000256" key="4">
    <source>
        <dbReference type="ARBA" id="ARBA00022837"/>
    </source>
</evidence>
<dbReference type="GO" id="GO:0005886">
    <property type="term" value="C:plasma membrane"/>
    <property type="evidence" value="ECO:0007669"/>
    <property type="project" value="InterPro"/>
</dbReference>
<keyword evidence="6" id="KW-0472">Membrane</keyword>
<dbReference type="EMBL" id="NIVC01004155">
    <property type="protein sequence ID" value="PAA48407.1"/>
    <property type="molecule type" value="Genomic_DNA"/>
</dbReference>
<organism evidence="11 12">
    <name type="scientific">Macrostomum lignano</name>
    <dbReference type="NCBI Taxonomy" id="282301"/>
    <lineage>
        <taxon>Eukaryota</taxon>
        <taxon>Metazoa</taxon>
        <taxon>Spiralia</taxon>
        <taxon>Lophotrochozoa</taxon>
        <taxon>Platyhelminthes</taxon>
        <taxon>Rhabditophora</taxon>
        <taxon>Macrostomorpha</taxon>
        <taxon>Macrostomida</taxon>
        <taxon>Macrostomidae</taxon>
        <taxon>Macrostomum</taxon>
    </lineage>
</organism>
<sequence length="1512" mass="162005">MSHLSLLLLAVFAGLASANRPPYFVRDLSGTAIKEDTAPGTVIGRIEARDPEGFGIQYRINSPYFIIDSRSGAVTLVRNIDHETTKTISSVFLINSYDDNVQVVSRTVTFAIIDVNDVAPVFTLPVFSGSVDEASPNGTVVIASVVATDLDETGPGLTVECDRASVASEFAGVCDVFEVLRTAPLQVRSWTGSIVLRGNVAYKDKTAWQLPLKASDGRFVTIGSAEIRINDVQNEPPIFVTSMNVQTFEQFEGAIITIVQAIDQDRGNPRPVVYSLVTNPGGLFAVETNLTSGLGTVTNIKDLDRDTDPVLADGFVAVIIKASEVINQTAKIYGNDSLTTATATLVVTVNGINNKAPTFSQTAASVFMPENIPINSPVPGLSLTVRDLDQGVNASFSIVLLSHTDIFMVEPASGQELAVVSIRVKNTSTIDYDFGTKAYVLNLEAREDKSPPGLRLTGSAMIAVVLVDINDLSPQFNSSSYSFSVSELAAEGTALTFGIQATDPDSGMFGTAGIRYSLIGNGADKFEIRDPTRAVISVRRCTGVPGKGPLCLDRELAPSYTLFLVATDNQGTGNSNSTSIVFTVLDENDNPPIFDSATGTYEFFINEGQTSGSPIFQVSATDADSPLNGNNVVQYSIVGENATTYDGLWRILSGGIIVASRPVDYETIPGLTGSYVFYAQAQDSSSPYFKAYDKIVINVIDLNDNAPIFTVPSPVSLSVLETMNGSHYLTTLKATDGDLPTTANGRVSYSIQSGAQGKFTINDTTGDLYTTAAATFDYDVQPVYVLNVVAEDNGSPRLQAVLKVNVHVIDTNNRFPYFLMNPKLVQVYENTPVGSFVTQMTAMDQDSASQLNFTVLSTVYKRLDGTVTTSNATLFNLSATSANVTVLNKLNRDIVSEVTMLVHVADLNATSPQTATATLIIAILDVNDRAPEFVRPWTLPNPYYNMSIDEEQPIGSFVVVLTATDPDGPLSGYYIVNDPLSAFSISSSGTVTLRGRLDFEAVEATNFTVVAMDSGVPRLSATATVSITLNNINDMSPIVQQSQYQFSLVETYGPAPSTPLSGPNRFLGVVNASDADKGDYGRVTFQLADPRFFLVPSANGAEVYANGTAYFDREVTNQIVLQLQVSDSPANPTVRRFVSAPVYVQILDVNDNAPRFLVPDYYATVGNNAPIGTLFVSVLATDIDINNTLTYSLQPSANSDLFAMNSSSGQLTSTQSLTTKAGNMLLTGVVSDGVHNATCSIHITILESSRTPPVWVSPSSDNNTLQVLEEQYLGLIITRLQARADNSSSAEVARLTYGILYGDAFVDETPQFKVNPVTGVLTANIIFDRERQDQYLLNLAVRDGRTPPLESRLFVMVQILDVDDNKPVFDRSNYAFSVAESVSVNTSVGTVRATDLDIGVNAIIRYSIVLGNTGNAFRIDAVTGEIFVNSPLDRETTADYSLQVGSGSAGSSSVASVVTVNISIGDVNDNVPAFSQPIFSASLPYDSQFGSLIVRVSAADPDYGDNALVAFS</sequence>
<dbReference type="PROSITE" id="PS50268">
    <property type="entry name" value="CADHERIN_2"/>
    <property type="match status" value="13"/>
</dbReference>
<dbReference type="STRING" id="282301.A0A267DI41"/>
<dbReference type="InterPro" id="IPR002126">
    <property type="entry name" value="Cadherin-like_dom"/>
</dbReference>
<evidence type="ECO:0000256" key="8">
    <source>
        <dbReference type="PROSITE-ProRule" id="PRU00043"/>
    </source>
</evidence>
<feature type="domain" description="Cadherin" evidence="10">
    <location>
        <begin position="123"/>
        <end position="239"/>
    </location>
</feature>
<protein>
    <recommendedName>
        <fullName evidence="10">Cadherin domain-containing protein</fullName>
    </recommendedName>
</protein>
<feature type="domain" description="Cadherin" evidence="10">
    <location>
        <begin position="819"/>
        <end position="933"/>
    </location>
</feature>
<evidence type="ECO:0000256" key="7">
    <source>
        <dbReference type="ARBA" id="ARBA00023180"/>
    </source>
</evidence>
<dbReference type="PANTHER" id="PTHR24028">
    <property type="entry name" value="CADHERIN-87A"/>
    <property type="match status" value="1"/>
</dbReference>
<dbReference type="SUPFAM" id="SSF49313">
    <property type="entry name" value="Cadherin-like"/>
    <property type="match status" value="14"/>
</dbReference>
<dbReference type="Proteomes" id="UP000215902">
    <property type="component" value="Unassembled WGS sequence"/>
</dbReference>